<dbReference type="OMA" id="GNICAFT"/>
<organism evidence="3 4">
    <name type="scientific">Metarhizium rileyi (strain RCEF 4871)</name>
    <name type="common">Nomuraea rileyi</name>
    <dbReference type="NCBI Taxonomy" id="1649241"/>
    <lineage>
        <taxon>Eukaryota</taxon>
        <taxon>Fungi</taxon>
        <taxon>Dikarya</taxon>
        <taxon>Ascomycota</taxon>
        <taxon>Pezizomycotina</taxon>
        <taxon>Sordariomycetes</taxon>
        <taxon>Hypocreomycetidae</taxon>
        <taxon>Hypocreales</taxon>
        <taxon>Clavicipitaceae</taxon>
        <taxon>Metarhizium</taxon>
    </lineage>
</organism>
<evidence type="ECO:0000259" key="2">
    <source>
        <dbReference type="Pfam" id="PF09044"/>
    </source>
</evidence>
<comment type="caution">
    <text evidence="3">The sequence shown here is derived from an EMBL/GenBank/DDBJ whole genome shotgun (WGS) entry which is preliminary data.</text>
</comment>
<feature type="domain" description="Killer toxin Kp4" evidence="2">
    <location>
        <begin position="6"/>
        <end position="122"/>
    </location>
</feature>
<evidence type="ECO:0000256" key="1">
    <source>
        <dbReference type="SAM" id="SignalP"/>
    </source>
</evidence>
<dbReference type="AlphaFoldDB" id="A0A162J225"/>
<dbReference type="Proteomes" id="UP000243498">
    <property type="component" value="Unassembled WGS sequence"/>
</dbReference>
<proteinExistence type="predicted"/>
<dbReference type="OrthoDB" id="4177994at2759"/>
<keyword evidence="1" id="KW-0732">Signal</keyword>
<name>A0A162J225_METRR</name>
<keyword evidence="4" id="KW-1185">Reference proteome</keyword>
<dbReference type="Gene3D" id="3.30.430.10">
    <property type="entry name" value="Killer Toxin P4, subunit A"/>
    <property type="match status" value="1"/>
</dbReference>
<evidence type="ECO:0000313" key="4">
    <source>
        <dbReference type="Proteomes" id="UP000243498"/>
    </source>
</evidence>
<dbReference type="GO" id="GO:0005576">
    <property type="term" value="C:extracellular region"/>
    <property type="evidence" value="ECO:0007669"/>
    <property type="project" value="InterPro"/>
</dbReference>
<feature type="chain" id="PRO_5007835919" evidence="1">
    <location>
        <begin position="17"/>
        <end position="134"/>
    </location>
</feature>
<evidence type="ECO:0000313" key="3">
    <source>
        <dbReference type="EMBL" id="OAA38378.1"/>
    </source>
</evidence>
<dbReference type="InterPro" id="IPR015131">
    <property type="entry name" value="Killer_tox_Kp4"/>
</dbReference>
<protein>
    <submittedName>
        <fullName evidence="3">Killer toxin, Kp4/SMK-like, core</fullName>
    </submittedName>
</protein>
<dbReference type="SUPFAM" id="SSF55221">
    <property type="entry name" value="Yeast killer toxins"/>
    <property type="match status" value="1"/>
</dbReference>
<dbReference type="InterPro" id="IPR011329">
    <property type="entry name" value="Killer_tox_Kp4/SMK"/>
</dbReference>
<reference evidence="3 4" key="1">
    <citation type="journal article" date="2016" name="Genome Biol. Evol.">
        <title>Divergent and convergent evolution of fungal pathogenicity.</title>
        <authorList>
            <person name="Shang Y."/>
            <person name="Xiao G."/>
            <person name="Zheng P."/>
            <person name="Cen K."/>
            <person name="Zhan S."/>
            <person name="Wang C."/>
        </authorList>
    </citation>
    <scope>NUCLEOTIDE SEQUENCE [LARGE SCALE GENOMIC DNA]</scope>
    <source>
        <strain evidence="3 4">RCEF 4871</strain>
    </source>
</reference>
<gene>
    <name evidence="3" type="ORF">NOR_06768</name>
</gene>
<dbReference type="EMBL" id="AZHC01000026">
    <property type="protein sequence ID" value="OAA38378.1"/>
    <property type="molecule type" value="Genomic_DNA"/>
</dbReference>
<feature type="signal peptide" evidence="1">
    <location>
        <begin position="1"/>
        <end position="16"/>
    </location>
</feature>
<sequence length="134" mass="13630">MVSLSIIATFVATAVALGINCRGSGACNLNDAKLGDVLTQVKQIQAQGNGGHHYSTGVQIACAQGQYSSVCAFYQNGASGNANDAARQLQGLIDHKCSQCGSIPTQPGNDVSKGELTVNIVSAPCCKGNCACPI</sequence>
<dbReference type="Pfam" id="PF09044">
    <property type="entry name" value="Kp4"/>
    <property type="match status" value="1"/>
</dbReference>
<accession>A0A162J225</accession>